<feature type="signal peptide" evidence="1">
    <location>
        <begin position="1"/>
        <end position="20"/>
    </location>
</feature>
<proteinExistence type="predicted"/>
<dbReference type="EMBL" id="QHKS01000001">
    <property type="protein sequence ID" value="RDK04601.1"/>
    <property type="molecule type" value="Genomic_DNA"/>
</dbReference>
<dbReference type="OrthoDB" id="10011074at2"/>
<keyword evidence="1" id="KW-0732">Signal</keyword>
<evidence type="ECO:0000313" key="2">
    <source>
        <dbReference type="EMBL" id="RDK04601.1"/>
    </source>
</evidence>
<dbReference type="RefSeq" id="WP_115098960.1">
    <property type="nucleotide sequence ID" value="NZ_QHKS01000001.1"/>
</dbReference>
<accession>A0A370NG66</accession>
<keyword evidence="3" id="KW-1185">Reference proteome</keyword>
<gene>
    <name evidence="2" type="ORF">DLM46_01655</name>
</gene>
<comment type="caution">
    <text evidence="2">The sequence shown here is derived from an EMBL/GenBank/DDBJ whole genome shotgun (WGS) entry which is preliminary data.</text>
</comment>
<feature type="chain" id="PRO_5017010281" evidence="1">
    <location>
        <begin position="21"/>
        <end position="230"/>
    </location>
</feature>
<organism evidence="2 3">
    <name type="scientific">Paraburkholderia lacunae</name>
    <dbReference type="NCBI Taxonomy" id="2211104"/>
    <lineage>
        <taxon>Bacteria</taxon>
        <taxon>Pseudomonadati</taxon>
        <taxon>Pseudomonadota</taxon>
        <taxon>Betaproteobacteria</taxon>
        <taxon>Burkholderiales</taxon>
        <taxon>Burkholderiaceae</taxon>
        <taxon>Paraburkholderia</taxon>
    </lineage>
</organism>
<dbReference type="AlphaFoldDB" id="A0A370NG66"/>
<sequence length="230" mass="26383">MRKLIFVLFFLLAVSIRCYAEDTPHYQVVSEFVRELVETKNYQDVAKADFDSARKENSQAVMMAIIRNGTRIKLKLAATIGRLQQMQLSHPFETLLPTLIEFYNRKIELYDDMVTTAKTFADGPKPGVDYGKLSSHMPEVTAQVEYVDESIFKMTPLVFALIISQKPDSQNHLSHLSITRKQAQQLLTSLQEGFGRSMNAKEQDWTVSSASVLRTYLRDKGYKYADDPWQ</sequence>
<evidence type="ECO:0000256" key="1">
    <source>
        <dbReference type="SAM" id="SignalP"/>
    </source>
</evidence>
<reference evidence="3" key="1">
    <citation type="submission" date="2018-05" db="EMBL/GenBank/DDBJ databases">
        <authorList>
            <person name="Feng T."/>
        </authorList>
    </citation>
    <scope>NUCLEOTIDE SEQUENCE [LARGE SCALE GENOMIC DNA]</scope>
    <source>
        <strain evidence="3">S27</strain>
    </source>
</reference>
<name>A0A370NG66_9BURK</name>
<evidence type="ECO:0000313" key="3">
    <source>
        <dbReference type="Proteomes" id="UP000254875"/>
    </source>
</evidence>
<protein>
    <submittedName>
        <fullName evidence="2">Uncharacterized protein</fullName>
    </submittedName>
</protein>
<dbReference type="Proteomes" id="UP000254875">
    <property type="component" value="Unassembled WGS sequence"/>
</dbReference>